<keyword evidence="1" id="KW-0472">Membrane</keyword>
<dbReference type="PANTHER" id="PTHR13018:SF135">
    <property type="entry name" value="CSC1_OSCA1-LIKE 7TM REGION DOMAIN-CONTAINING PROTEIN"/>
    <property type="match status" value="1"/>
</dbReference>
<dbReference type="GO" id="GO:0005886">
    <property type="term" value="C:plasma membrane"/>
    <property type="evidence" value="ECO:0007669"/>
    <property type="project" value="TreeGrafter"/>
</dbReference>
<proteinExistence type="predicted"/>
<feature type="transmembrane region" description="Helical" evidence="1">
    <location>
        <begin position="467"/>
        <end position="488"/>
    </location>
</feature>
<feature type="transmembrane region" description="Helical" evidence="1">
    <location>
        <begin position="674"/>
        <end position="697"/>
    </location>
</feature>
<comment type="caution">
    <text evidence="3">The sequence shown here is derived from an EMBL/GenBank/DDBJ whole genome shotgun (WGS) entry which is preliminary data.</text>
</comment>
<feature type="domain" description="CSC1/OSCA1-like cytosolic" evidence="2">
    <location>
        <begin position="231"/>
        <end position="389"/>
    </location>
</feature>
<evidence type="ECO:0000313" key="3">
    <source>
        <dbReference type="EMBL" id="GMI43403.1"/>
    </source>
</evidence>
<keyword evidence="4" id="KW-1185">Reference proteome</keyword>
<sequence>MNSPLSSPLLGPTSRSGVRVVISNEVAKEQVSQCLARDNNGRLIDFNINVGSHFRVRNVEAVKRMAHKSGRNLFVEAPSTEAEGHHQYHHHDDPTSSLSVHKTCGHRFARKFGIGVSQYMKMLKFYTFVYLGMAVLNIPALVAFLSGTRNVSDGDEVTGAGLETFTLANVPQTNGTSALAWGNLTQPEVFTLLTYFDCASILLFVASTLFLIKRQKDFDDDIDLIETTAADYTIYVTNLPRNVEDPKELKEYFEGILSSEMGPSDLEEQNQLVAEVVVHRKSSGLVSKAENVAFTCERLAHLDDGTSHEKLRRKLRCRLDQGIENLNKSLESPPPPSVCAFVTFENDEGKDFALKFFKDKARSTANLFRSTHRLRVSRAKEPDDVFFENLEKNKSEIFFGRVTSFVIIFVFLILALSINFALKIEVKALRPDSSGCKDGADYTRDDPDKNCYCNQHGFSDLSYCSTIISGAMFSYSASFLTAMVNLLLASTIRRTTKLQFWKSRSSEACNAMASTFLAQFSNSAVVLVVVNLDWKNYIGFSFGVQEVSGFGFDWYILVGTPILITLLANSVVPHIVLVGKKMASKLRIWLKAKKCKTQYDLNRLHKSSVVKFNLSESYAFVLTTIFITNFFSAVIPIMPAIASFTFFLTYRITKRNLLRYYTNVNDFKAYDSQMAHLAATILPSSAVLHVLASGILLSDSYLSPYSIDLTDTARFDFIRRATLPNTFPLTVLGLVFVVIVTFLNSKTFYDMFAPDCLKDDHNMGDLEDNPTWTETLQEYAGLEGEVFSYRMADIDCYRNNLSSSYLTESDPVAVTVANLRLRALSPFILMPPMTNTI</sequence>
<gene>
    <name evidence="3" type="ORF">TrCOL_g116</name>
</gene>
<accession>A0A9W7GCG2</accession>
<feature type="transmembrane region" description="Helical" evidence="1">
    <location>
        <begin position="554"/>
        <end position="578"/>
    </location>
</feature>
<dbReference type="InterPro" id="IPR012677">
    <property type="entry name" value="Nucleotide-bd_a/b_plait_sf"/>
</dbReference>
<dbReference type="GO" id="GO:0005227">
    <property type="term" value="F:calcium-activated cation channel activity"/>
    <property type="evidence" value="ECO:0007669"/>
    <property type="project" value="InterPro"/>
</dbReference>
<feature type="transmembrane region" description="Helical" evidence="1">
    <location>
        <begin position="726"/>
        <end position="743"/>
    </location>
</feature>
<feature type="transmembrane region" description="Helical" evidence="1">
    <location>
        <begin position="189"/>
        <end position="212"/>
    </location>
</feature>
<dbReference type="AlphaFoldDB" id="A0A9W7GCG2"/>
<feature type="transmembrane region" description="Helical" evidence="1">
    <location>
        <begin position="509"/>
        <end position="534"/>
    </location>
</feature>
<dbReference type="Gene3D" id="3.30.70.330">
    <property type="match status" value="1"/>
</dbReference>
<reference evidence="4" key="1">
    <citation type="journal article" date="2023" name="Commun. Biol.">
        <title>Genome analysis of Parmales, the sister group of diatoms, reveals the evolutionary specialization of diatoms from phago-mixotrophs to photoautotrophs.</title>
        <authorList>
            <person name="Ban H."/>
            <person name="Sato S."/>
            <person name="Yoshikawa S."/>
            <person name="Yamada K."/>
            <person name="Nakamura Y."/>
            <person name="Ichinomiya M."/>
            <person name="Sato N."/>
            <person name="Blanc-Mathieu R."/>
            <person name="Endo H."/>
            <person name="Kuwata A."/>
            <person name="Ogata H."/>
        </authorList>
    </citation>
    <scope>NUCLEOTIDE SEQUENCE [LARGE SCALE GENOMIC DNA]</scope>
</reference>
<keyword evidence="1" id="KW-0812">Transmembrane</keyword>
<feature type="transmembrane region" description="Helical" evidence="1">
    <location>
        <begin position="125"/>
        <end position="145"/>
    </location>
</feature>
<organism evidence="3 4">
    <name type="scientific">Triparma columacea</name>
    <dbReference type="NCBI Taxonomy" id="722753"/>
    <lineage>
        <taxon>Eukaryota</taxon>
        <taxon>Sar</taxon>
        <taxon>Stramenopiles</taxon>
        <taxon>Ochrophyta</taxon>
        <taxon>Bolidophyceae</taxon>
        <taxon>Parmales</taxon>
        <taxon>Triparmaceae</taxon>
        <taxon>Triparma</taxon>
    </lineage>
</organism>
<evidence type="ECO:0000256" key="1">
    <source>
        <dbReference type="SAM" id="Phobius"/>
    </source>
</evidence>
<name>A0A9W7GCG2_9STRA</name>
<keyword evidence="1" id="KW-1133">Transmembrane helix</keyword>
<dbReference type="EMBL" id="BRYA01001452">
    <property type="protein sequence ID" value="GMI43403.1"/>
    <property type="molecule type" value="Genomic_DNA"/>
</dbReference>
<dbReference type="PANTHER" id="PTHR13018">
    <property type="entry name" value="PROBABLE MEMBRANE PROTEIN DUF221-RELATED"/>
    <property type="match status" value="1"/>
</dbReference>
<dbReference type="InterPro" id="IPR045122">
    <property type="entry name" value="Csc1-like"/>
</dbReference>
<dbReference type="Proteomes" id="UP001165065">
    <property type="component" value="Unassembled WGS sequence"/>
</dbReference>
<evidence type="ECO:0000259" key="2">
    <source>
        <dbReference type="Pfam" id="PF14703"/>
    </source>
</evidence>
<dbReference type="InterPro" id="IPR027815">
    <property type="entry name" value="CSC1/OSCA1-like_cyt"/>
</dbReference>
<dbReference type="OrthoDB" id="197892at2759"/>
<evidence type="ECO:0000313" key="4">
    <source>
        <dbReference type="Proteomes" id="UP001165065"/>
    </source>
</evidence>
<protein>
    <recommendedName>
        <fullName evidence="2">CSC1/OSCA1-like cytosolic domain-containing protein</fullName>
    </recommendedName>
</protein>
<dbReference type="Pfam" id="PF14703">
    <property type="entry name" value="PHM7_cyt"/>
    <property type="match status" value="1"/>
</dbReference>
<feature type="transmembrane region" description="Helical" evidence="1">
    <location>
        <begin position="402"/>
        <end position="422"/>
    </location>
</feature>